<accession>C9ZHT8</accession>
<dbReference type="GO" id="GO:0000077">
    <property type="term" value="P:DNA damage checkpoint signaling"/>
    <property type="evidence" value="ECO:0007669"/>
    <property type="project" value="TreeGrafter"/>
</dbReference>
<dbReference type="InterPro" id="IPR025789">
    <property type="entry name" value="DOT1_dom"/>
</dbReference>
<dbReference type="AlphaFoldDB" id="C9ZHT8"/>
<dbReference type="Gene3D" id="3.40.50.150">
    <property type="entry name" value="Vaccinia Virus protein VP39"/>
    <property type="match status" value="1"/>
</dbReference>
<dbReference type="SUPFAM" id="SSF53335">
    <property type="entry name" value="S-adenosyl-L-methionine-dependent methyltransferases"/>
    <property type="match status" value="1"/>
</dbReference>
<evidence type="ECO:0000256" key="4">
    <source>
        <dbReference type="ARBA" id="ARBA00029821"/>
    </source>
</evidence>
<dbReference type="PANTHER" id="PTHR21451:SF23">
    <property type="entry name" value="HISTONE-LYSINE N-METHYLTRANSFERASE, H3 LYSINE-79 SPECIFIC"/>
    <property type="match status" value="1"/>
</dbReference>
<keyword evidence="6" id="KW-0808">Transferase</keyword>
<keyword evidence="6" id="KW-0539">Nucleus</keyword>
<name>C9ZHT8_TRYB9</name>
<dbReference type="GeneID" id="23858437"/>
<dbReference type="FunFam" id="3.40.50.150:FF:000333">
    <property type="entry name" value="Histone-lysine N-methyltransferase, H3 lysine-79 specific"/>
    <property type="match status" value="1"/>
</dbReference>
<dbReference type="GO" id="GO:0032259">
    <property type="term" value="P:methylation"/>
    <property type="evidence" value="ECO:0007669"/>
    <property type="project" value="UniProtKB-KW"/>
</dbReference>
<keyword evidence="6" id="KW-0489">Methyltransferase</keyword>
<gene>
    <name evidence="8" type="ORF">TbgDal_I40</name>
</gene>
<evidence type="ECO:0000256" key="6">
    <source>
        <dbReference type="RuleBase" id="RU271113"/>
    </source>
</evidence>
<evidence type="ECO:0000256" key="3">
    <source>
        <dbReference type="ARBA" id="ARBA00022853"/>
    </source>
</evidence>
<dbReference type="EMBL" id="FN554964">
    <property type="protein sequence ID" value="CBH08809.1"/>
    <property type="molecule type" value="Genomic_DNA"/>
</dbReference>
<dbReference type="GO" id="GO:0005634">
    <property type="term" value="C:nucleus"/>
    <property type="evidence" value="ECO:0007669"/>
    <property type="project" value="UniProtKB-SubCell"/>
</dbReference>
<comment type="catalytic activity">
    <reaction evidence="5 6">
        <text>L-lysyl(79)-[histone H3] + 3 S-adenosyl-L-methionine = N(6),N(6),N(6)-trimethyl-L-lysyl(79)-[histone H3] + 3 S-adenosyl-L-homocysteine + 3 H(+)</text>
        <dbReference type="Rhea" id="RHEA:60328"/>
        <dbReference type="Rhea" id="RHEA-COMP:15549"/>
        <dbReference type="Rhea" id="RHEA-COMP:15552"/>
        <dbReference type="ChEBI" id="CHEBI:15378"/>
        <dbReference type="ChEBI" id="CHEBI:29969"/>
        <dbReference type="ChEBI" id="CHEBI:57856"/>
        <dbReference type="ChEBI" id="CHEBI:59789"/>
        <dbReference type="ChEBI" id="CHEBI:61961"/>
        <dbReference type="EC" id="2.1.1.360"/>
    </reaction>
</comment>
<sequence>MDARVHRSKRGCGRVLKRSRASSPEVVAEVGTGRPGDPFVLPLRSSPNGSGCHHCPEHSCDCLYVSKELERCYLSLQVSRQVTCKGRRELCAKSVLPPFVARLLRVANVTADDTFYDLGCGNGSVLFHVALATGASCVGVEINEHNAKVAKEAWTHLRPVFEKRRGRKLDVSIVCGDFCKVLKQDNYFSSSCVVWIANLLMPRFVNHYLSERLRSLPIGSRVLCMEDLYPHSRSVAAARDPDAFEKFEMVDYRWQEDSVEWSPASGPFYLYIKRS</sequence>
<feature type="domain" description="DOT1" evidence="7">
    <location>
        <begin position="1"/>
        <end position="275"/>
    </location>
</feature>
<comment type="subcellular location">
    <subcellularLocation>
        <location evidence="6">Nucleus</location>
    </subcellularLocation>
</comment>
<dbReference type="KEGG" id="tbg:TbgDal_I40"/>
<evidence type="ECO:0000313" key="9">
    <source>
        <dbReference type="Proteomes" id="UP000002316"/>
    </source>
</evidence>
<protein>
    <recommendedName>
        <fullName evidence="2 6">Histone-lysine N-methyltransferase, H3 lysine-79 specific</fullName>
        <ecNumber evidence="1 6">2.1.1.360</ecNumber>
    </recommendedName>
    <alternativeName>
        <fullName evidence="4 6">Histone H3-K79 methyltransferase</fullName>
    </alternativeName>
</protein>
<evidence type="ECO:0000256" key="5">
    <source>
        <dbReference type="ARBA" id="ARBA00047770"/>
    </source>
</evidence>
<dbReference type="Pfam" id="PF08123">
    <property type="entry name" value="DOT1"/>
    <property type="match status" value="1"/>
</dbReference>
<evidence type="ECO:0000259" key="7">
    <source>
        <dbReference type="PROSITE" id="PS51569"/>
    </source>
</evidence>
<dbReference type="InterPro" id="IPR029063">
    <property type="entry name" value="SAM-dependent_MTases_sf"/>
</dbReference>
<reference evidence="9" key="1">
    <citation type="journal article" date="2010" name="PLoS Negl. Trop. Dis.">
        <title>The genome sequence of Trypanosoma brucei gambiense, causative agent of chronic human african trypanosomiasis.</title>
        <authorList>
            <person name="Jackson A.P."/>
            <person name="Sanders M."/>
            <person name="Berry A."/>
            <person name="McQuillan J."/>
            <person name="Aslett M.A."/>
            <person name="Quail M.A."/>
            <person name="Chukualim B."/>
            <person name="Capewell P."/>
            <person name="MacLeod A."/>
            <person name="Melville S.E."/>
            <person name="Gibson W."/>
            <person name="Barry J.D."/>
            <person name="Berriman M."/>
            <person name="Hertz-Fowler C."/>
        </authorList>
    </citation>
    <scope>NUCLEOTIDE SEQUENCE [LARGE SCALE GENOMIC DNA]</scope>
    <source>
        <strain evidence="9">MHOM/CI/86/DAL972</strain>
    </source>
</reference>
<comment type="miscellaneous">
    <text evidence="6">In contrast to other lysine histone methyltransferases, it does not contain a SET domain, suggesting the existence of another mechanism for methylation of lysine residues of histones.</text>
</comment>
<dbReference type="RefSeq" id="XP_011771250.1">
    <property type="nucleotide sequence ID" value="XM_011772948.1"/>
</dbReference>
<evidence type="ECO:0000256" key="2">
    <source>
        <dbReference type="ARBA" id="ARBA00020987"/>
    </source>
</evidence>
<comment type="similarity">
    <text evidence="6">Belongs to the class I-like SAM-binding methyltransferase superfamily. DOT1 family.</text>
</comment>
<dbReference type="VEuPathDB" id="TriTrypDB:Tbg972.1.40"/>
<keyword evidence="3 6" id="KW-0156">Chromatin regulator</keyword>
<dbReference type="OrthoDB" id="66144at2759"/>
<keyword evidence="6" id="KW-0949">S-adenosyl-L-methionine</keyword>
<dbReference type="Proteomes" id="UP000002316">
    <property type="component" value="Chromosome 1"/>
</dbReference>
<dbReference type="GO" id="GO:0006281">
    <property type="term" value="P:DNA repair"/>
    <property type="evidence" value="ECO:0007669"/>
    <property type="project" value="TreeGrafter"/>
</dbReference>
<proteinExistence type="inferred from homology"/>
<dbReference type="CDD" id="cd02440">
    <property type="entry name" value="AdoMet_MTases"/>
    <property type="match status" value="1"/>
</dbReference>
<comment type="function">
    <text evidence="6">Histone methyltransferase that specifically trimethylates histone H3 to form H3K79me3. This methylation is required for telomere silencing and for the pachytene checkpoint during the meiotic cell cycle by allowing the recruitment of RAD9 to double strand breaks. Nucleosomes are preferred as substrate compared to free histone.</text>
</comment>
<dbReference type="PROSITE" id="PS51569">
    <property type="entry name" value="DOT1"/>
    <property type="match status" value="1"/>
</dbReference>
<dbReference type="EC" id="2.1.1.360" evidence="1 6"/>
<dbReference type="SMR" id="C9ZHT8"/>
<dbReference type="GO" id="GO:0140956">
    <property type="term" value="F:histone H3K79 trimethyltransferase activity"/>
    <property type="evidence" value="ECO:0007669"/>
    <property type="project" value="UniProtKB-EC"/>
</dbReference>
<evidence type="ECO:0000313" key="8">
    <source>
        <dbReference type="EMBL" id="CBH08809.1"/>
    </source>
</evidence>
<organism evidence="8 9">
    <name type="scientific">Trypanosoma brucei gambiense (strain MHOM/CI/86/DAL972)</name>
    <dbReference type="NCBI Taxonomy" id="679716"/>
    <lineage>
        <taxon>Eukaryota</taxon>
        <taxon>Discoba</taxon>
        <taxon>Euglenozoa</taxon>
        <taxon>Kinetoplastea</taxon>
        <taxon>Metakinetoplastina</taxon>
        <taxon>Trypanosomatida</taxon>
        <taxon>Trypanosomatidae</taxon>
        <taxon>Trypanosoma</taxon>
    </lineage>
</organism>
<dbReference type="InterPro" id="IPR030445">
    <property type="entry name" value="H3-K79_meTrfase"/>
</dbReference>
<dbReference type="PANTHER" id="PTHR21451">
    <property type="entry name" value="HISTONE H3 METHYLTRANSFERASE"/>
    <property type="match status" value="1"/>
</dbReference>
<evidence type="ECO:0000256" key="1">
    <source>
        <dbReference type="ARBA" id="ARBA00012190"/>
    </source>
</evidence>